<dbReference type="AlphaFoldDB" id="A0A179HNG2"/>
<evidence type="ECO:0000313" key="2">
    <source>
        <dbReference type="EMBL" id="OAQ91544.1"/>
    </source>
</evidence>
<feature type="compositionally biased region" description="Polar residues" evidence="1">
    <location>
        <begin position="296"/>
        <end position="319"/>
    </location>
</feature>
<accession>A0A179HNG2</accession>
<feature type="compositionally biased region" description="Low complexity" evidence="1">
    <location>
        <begin position="331"/>
        <end position="344"/>
    </location>
</feature>
<proteinExistence type="predicted"/>
<dbReference type="Proteomes" id="UP000078340">
    <property type="component" value="Unassembled WGS sequence"/>
</dbReference>
<feature type="compositionally biased region" description="Basic and acidic residues" evidence="1">
    <location>
        <begin position="207"/>
        <end position="225"/>
    </location>
</feature>
<name>A0A179HNG2_PURLI</name>
<reference evidence="2 3" key="1">
    <citation type="submission" date="2016-02" db="EMBL/GenBank/DDBJ databases">
        <title>Biosynthesis of antibiotic leucinostatins and their inhibition on Phytophthora in bio-control Purpureocillium lilacinum.</title>
        <authorList>
            <person name="Wang G."/>
            <person name="Liu Z."/>
            <person name="Lin R."/>
            <person name="Li E."/>
            <person name="Mao Z."/>
            <person name="Ling J."/>
            <person name="Yin W."/>
            <person name="Xie B."/>
        </authorList>
    </citation>
    <scope>NUCLEOTIDE SEQUENCE [LARGE SCALE GENOMIC DNA]</scope>
    <source>
        <strain evidence="2">PLFJ-1</strain>
    </source>
</reference>
<feature type="region of interest" description="Disordered" evidence="1">
    <location>
        <begin position="207"/>
        <end position="246"/>
    </location>
</feature>
<evidence type="ECO:0000256" key="1">
    <source>
        <dbReference type="SAM" id="MobiDB-lite"/>
    </source>
</evidence>
<feature type="region of interest" description="Disordered" evidence="1">
    <location>
        <begin position="296"/>
        <end position="347"/>
    </location>
</feature>
<dbReference type="EMBL" id="LSBI01000003">
    <property type="protein sequence ID" value="OAQ91544.1"/>
    <property type="molecule type" value="Genomic_DNA"/>
</dbReference>
<protein>
    <submittedName>
        <fullName evidence="2">Uncharacterized protein</fullName>
    </submittedName>
</protein>
<gene>
    <name evidence="2" type="ORF">VFPFJ_03284</name>
</gene>
<sequence length="396" mass="43208">MAGWLSRLCNAAAIPRCVAVISQPGKHVLHHTLFFPLALSCLHPSILPNVAWRGVHPHPLPLPQPCTVPPSMWNQQVITHQPTCLKCQRSCYGPRAKIKGPAIHLCRARTGLCHRTFLEPQATSHARLPRPPPPGCSLVRTTGSSGQGGRPPACSRAVPCGLDWWYVVLSVWQGGRLCMQSIRAAPRLTTSITVRYRRGHICRAEGRARETKVGRERETGRETKRGGNQTMLLRGPSFLRPRPHEPRTGTYSLPSFWLAWPGANAAVQPSTPHTVADGPTVCMNLLACSLARKQAGSQPASQAVRQSGSQAINRPTMRQSKSRRPRDDAGARQAIAQPGPAQGACNSRDIRRLRSWLHASLVLFPGRSEPDMKIILVHGVKAFGIGRPLRGTGQGP</sequence>
<organism evidence="2 3">
    <name type="scientific">Purpureocillium lilacinum</name>
    <name type="common">Paecilomyces lilacinus</name>
    <dbReference type="NCBI Taxonomy" id="33203"/>
    <lineage>
        <taxon>Eukaryota</taxon>
        <taxon>Fungi</taxon>
        <taxon>Dikarya</taxon>
        <taxon>Ascomycota</taxon>
        <taxon>Pezizomycotina</taxon>
        <taxon>Sordariomycetes</taxon>
        <taxon>Hypocreomycetidae</taxon>
        <taxon>Hypocreales</taxon>
        <taxon>Ophiocordycipitaceae</taxon>
        <taxon>Purpureocillium</taxon>
    </lineage>
</organism>
<comment type="caution">
    <text evidence="2">The sequence shown here is derived from an EMBL/GenBank/DDBJ whole genome shotgun (WGS) entry which is preliminary data.</text>
</comment>
<evidence type="ECO:0000313" key="3">
    <source>
        <dbReference type="Proteomes" id="UP000078340"/>
    </source>
</evidence>